<dbReference type="AlphaFoldDB" id="A0A0F3NKS9"/>
<comment type="caution">
    <text evidence="1">The sequence shown here is derived from an EMBL/GenBank/DDBJ whole genome shotgun (WGS) entry which is preliminary data.</text>
</comment>
<proteinExistence type="predicted"/>
<dbReference type="PATRIC" id="fig|1359161.3.peg.205"/>
<dbReference type="EMBL" id="LANT01000001">
    <property type="protein sequence ID" value="KJV68317.1"/>
    <property type="molecule type" value="Genomic_DNA"/>
</dbReference>
<organism evidence="1 2">
    <name type="scientific">Anaplasma phagocytophilum str. NCH-1</name>
    <dbReference type="NCBI Taxonomy" id="1359161"/>
    <lineage>
        <taxon>Bacteria</taxon>
        <taxon>Pseudomonadati</taxon>
        <taxon>Pseudomonadota</taxon>
        <taxon>Alphaproteobacteria</taxon>
        <taxon>Rickettsiales</taxon>
        <taxon>Anaplasmataceae</taxon>
        <taxon>Anaplasma</taxon>
        <taxon>phagocytophilum group</taxon>
    </lineage>
</organism>
<gene>
    <name evidence="1" type="ORF">EPHNCH_0195</name>
</gene>
<evidence type="ECO:0000313" key="1">
    <source>
        <dbReference type="EMBL" id="KJV68317.1"/>
    </source>
</evidence>
<evidence type="ECO:0000313" key="2">
    <source>
        <dbReference type="Proteomes" id="UP000033754"/>
    </source>
</evidence>
<protein>
    <submittedName>
        <fullName evidence="1">Uncharacterized protein</fullName>
    </submittedName>
</protein>
<sequence>MHFHEYKTPVEKKLEHLIVTVQPFTAFERKSNFIPCIAKVFEFLP</sequence>
<reference evidence="1 2" key="1">
    <citation type="submission" date="2015-01" db="EMBL/GenBank/DDBJ databases">
        <title>Genome Sequencing of Rickettsiales.</title>
        <authorList>
            <person name="Daugherty S.C."/>
            <person name="Su Q."/>
            <person name="Abolude K."/>
            <person name="Beier-Sexton M."/>
            <person name="Carlyon J.A."/>
            <person name="Carter R."/>
            <person name="Day N.P."/>
            <person name="Dumler S.J."/>
            <person name="Dyachenko V."/>
            <person name="Godinez A."/>
            <person name="Kurtti T.J."/>
            <person name="Lichay M."/>
            <person name="Mullins K.E."/>
            <person name="Ott S."/>
            <person name="Pappas-Brown V."/>
            <person name="Paris D.H."/>
            <person name="Patel P."/>
            <person name="Richards A.L."/>
            <person name="Sadzewicz L."/>
            <person name="Sears K."/>
            <person name="Seidman D."/>
            <person name="Sengamalay N."/>
            <person name="Stenos J."/>
            <person name="Tallon L.J."/>
            <person name="Vincent G."/>
            <person name="Fraser C.M."/>
            <person name="Munderloh U."/>
            <person name="Dunning-Hotopp J.C."/>
        </authorList>
    </citation>
    <scope>NUCLEOTIDE SEQUENCE [LARGE SCALE GENOMIC DNA]</scope>
    <source>
        <strain evidence="1 2">NCH-1</strain>
    </source>
</reference>
<dbReference type="Proteomes" id="UP000033754">
    <property type="component" value="Unassembled WGS sequence"/>
</dbReference>
<accession>A0A0F3NKS9</accession>
<name>A0A0F3NKS9_ANAPH</name>